<accession>A0ABU6QXU1</accession>
<evidence type="ECO:0000256" key="1">
    <source>
        <dbReference type="SAM" id="Phobius"/>
    </source>
</evidence>
<sequence length="74" mass="7983">GASPPQGTHSRTLLTIFNLESHNPISGLLGLFIFILISFSAIVLGYAEELITEGTSSYLDHCSLVPIQSPLDIR</sequence>
<keyword evidence="1" id="KW-0472">Membrane</keyword>
<organism evidence="2 3">
    <name type="scientific">Stylosanthes scabra</name>
    <dbReference type="NCBI Taxonomy" id="79078"/>
    <lineage>
        <taxon>Eukaryota</taxon>
        <taxon>Viridiplantae</taxon>
        <taxon>Streptophyta</taxon>
        <taxon>Embryophyta</taxon>
        <taxon>Tracheophyta</taxon>
        <taxon>Spermatophyta</taxon>
        <taxon>Magnoliopsida</taxon>
        <taxon>eudicotyledons</taxon>
        <taxon>Gunneridae</taxon>
        <taxon>Pentapetalae</taxon>
        <taxon>rosids</taxon>
        <taxon>fabids</taxon>
        <taxon>Fabales</taxon>
        <taxon>Fabaceae</taxon>
        <taxon>Papilionoideae</taxon>
        <taxon>50 kb inversion clade</taxon>
        <taxon>dalbergioids sensu lato</taxon>
        <taxon>Dalbergieae</taxon>
        <taxon>Pterocarpus clade</taxon>
        <taxon>Stylosanthes</taxon>
    </lineage>
</organism>
<keyword evidence="1" id="KW-1133">Transmembrane helix</keyword>
<dbReference type="Proteomes" id="UP001341840">
    <property type="component" value="Unassembled WGS sequence"/>
</dbReference>
<keyword evidence="3" id="KW-1185">Reference proteome</keyword>
<evidence type="ECO:0000313" key="2">
    <source>
        <dbReference type="EMBL" id="MED6116456.1"/>
    </source>
</evidence>
<name>A0ABU6QXU1_9FABA</name>
<keyword evidence="1" id="KW-0812">Transmembrane</keyword>
<comment type="caution">
    <text evidence="2">The sequence shown here is derived from an EMBL/GenBank/DDBJ whole genome shotgun (WGS) entry which is preliminary data.</text>
</comment>
<dbReference type="EMBL" id="JASCZI010002811">
    <property type="protein sequence ID" value="MED6116456.1"/>
    <property type="molecule type" value="Genomic_DNA"/>
</dbReference>
<protein>
    <submittedName>
        <fullName evidence="2">Uncharacterized protein</fullName>
    </submittedName>
</protein>
<proteinExistence type="predicted"/>
<evidence type="ECO:0000313" key="3">
    <source>
        <dbReference type="Proteomes" id="UP001341840"/>
    </source>
</evidence>
<feature type="non-terminal residue" evidence="2">
    <location>
        <position position="1"/>
    </location>
</feature>
<reference evidence="2 3" key="1">
    <citation type="journal article" date="2023" name="Plants (Basel)">
        <title>Bridging the Gap: Combining Genomics and Transcriptomics Approaches to Understand Stylosanthes scabra, an Orphan Legume from the Brazilian Caatinga.</title>
        <authorList>
            <person name="Ferreira-Neto J.R.C."/>
            <person name="da Silva M.D."/>
            <person name="Binneck E."/>
            <person name="de Melo N.F."/>
            <person name="da Silva R.H."/>
            <person name="de Melo A.L.T.M."/>
            <person name="Pandolfi V."/>
            <person name="Bustamante F.O."/>
            <person name="Brasileiro-Vidal A.C."/>
            <person name="Benko-Iseppon A.M."/>
        </authorList>
    </citation>
    <scope>NUCLEOTIDE SEQUENCE [LARGE SCALE GENOMIC DNA]</scope>
    <source>
        <tissue evidence="2">Leaves</tissue>
    </source>
</reference>
<gene>
    <name evidence="2" type="ORF">PIB30_100480</name>
</gene>
<feature type="transmembrane region" description="Helical" evidence="1">
    <location>
        <begin position="25"/>
        <end position="47"/>
    </location>
</feature>